<sequence>MEGKTARGASSPAKPALTMPEPLSTTRAHESSSHILLGNKLFGQDLENKYFIKKIWIFNLITCDSTSINKNIAANYRLSNSYIFVIHNFSLKAKTICLVSLR</sequence>
<protein>
    <submittedName>
        <fullName evidence="2">Uncharacterized protein</fullName>
    </submittedName>
</protein>
<keyword evidence="3" id="KW-1185">Reference proteome</keyword>
<name>A0AAV2S3Y6_MEGNR</name>
<evidence type="ECO:0000313" key="3">
    <source>
        <dbReference type="Proteomes" id="UP001497623"/>
    </source>
</evidence>
<accession>A0AAV2S3Y6</accession>
<comment type="caution">
    <text evidence="2">The sequence shown here is derived from an EMBL/GenBank/DDBJ whole genome shotgun (WGS) entry which is preliminary data.</text>
</comment>
<dbReference type="Proteomes" id="UP001497623">
    <property type="component" value="Unassembled WGS sequence"/>
</dbReference>
<gene>
    <name evidence="2" type="ORF">MNOR_LOCUS31923</name>
</gene>
<organism evidence="2 3">
    <name type="scientific">Meganyctiphanes norvegica</name>
    <name type="common">Northern krill</name>
    <name type="synonym">Thysanopoda norvegica</name>
    <dbReference type="NCBI Taxonomy" id="48144"/>
    <lineage>
        <taxon>Eukaryota</taxon>
        <taxon>Metazoa</taxon>
        <taxon>Ecdysozoa</taxon>
        <taxon>Arthropoda</taxon>
        <taxon>Crustacea</taxon>
        <taxon>Multicrustacea</taxon>
        <taxon>Malacostraca</taxon>
        <taxon>Eumalacostraca</taxon>
        <taxon>Eucarida</taxon>
        <taxon>Euphausiacea</taxon>
        <taxon>Euphausiidae</taxon>
        <taxon>Meganyctiphanes</taxon>
    </lineage>
</organism>
<feature type="non-terminal residue" evidence="2">
    <location>
        <position position="102"/>
    </location>
</feature>
<dbReference type="EMBL" id="CAXKWB010042224">
    <property type="protein sequence ID" value="CAL4157456.1"/>
    <property type="molecule type" value="Genomic_DNA"/>
</dbReference>
<evidence type="ECO:0000256" key="1">
    <source>
        <dbReference type="SAM" id="MobiDB-lite"/>
    </source>
</evidence>
<evidence type="ECO:0000313" key="2">
    <source>
        <dbReference type="EMBL" id="CAL4157456.1"/>
    </source>
</evidence>
<reference evidence="2 3" key="1">
    <citation type="submission" date="2024-05" db="EMBL/GenBank/DDBJ databases">
        <authorList>
            <person name="Wallberg A."/>
        </authorList>
    </citation>
    <scope>NUCLEOTIDE SEQUENCE [LARGE SCALE GENOMIC DNA]</scope>
</reference>
<proteinExistence type="predicted"/>
<feature type="region of interest" description="Disordered" evidence="1">
    <location>
        <begin position="1"/>
        <end position="27"/>
    </location>
</feature>
<dbReference type="AlphaFoldDB" id="A0AAV2S3Y6"/>